<dbReference type="AlphaFoldDB" id="A0A451DLT1"/>
<dbReference type="CDD" id="cd03499">
    <property type="entry name" value="SQR_TypeC_SdhC"/>
    <property type="match status" value="1"/>
</dbReference>
<comment type="similarity">
    <text evidence="3">Belongs to the cytochrome b560 family.</text>
</comment>
<keyword evidence="8 13" id="KW-1133">Transmembrane helix</keyword>
<keyword evidence="9 12" id="KW-0408">Iron</keyword>
<keyword evidence="7 12" id="KW-0479">Metal-binding</keyword>
<comment type="function">
    <text evidence="1">Membrane-anchoring subunit of succinate dehydrogenase (SDH).</text>
</comment>
<sequence>MKKTRPVNLDLSTMHFPLTAIASVLHRISGVIIFLSTGVLLWLLGLSLTSPEGFLRASAVVDHFIFKFIIWGMLSTLAYHIFSGIRHIMMDCDFLDATLKTGKFSAQILFLVTTLFSILSGVLVW</sequence>
<reference evidence="14 15" key="1">
    <citation type="submission" date="2019-02" db="EMBL/GenBank/DDBJ databases">
        <authorList>
            <person name="Manzano-Marin A."/>
            <person name="Manzano-Marin A."/>
        </authorList>
    </citation>
    <scope>NUCLEOTIDE SEQUENCE [LARGE SCALE GENOMIC DNA]</scope>
    <source>
        <strain evidence="14 15">ErCipseudotaxifoliae</strain>
    </source>
</reference>
<dbReference type="InterPro" id="IPR000701">
    <property type="entry name" value="SuccDH_FuR_B_TM-su"/>
</dbReference>
<evidence type="ECO:0000256" key="5">
    <source>
        <dbReference type="ARBA" id="ARBA00022617"/>
    </source>
</evidence>
<proteinExistence type="inferred from homology"/>
<dbReference type="GO" id="GO:0046872">
    <property type="term" value="F:metal ion binding"/>
    <property type="evidence" value="ECO:0007669"/>
    <property type="project" value="UniProtKB-KW"/>
</dbReference>
<keyword evidence="10 13" id="KW-0472">Membrane</keyword>
<dbReference type="EMBL" id="LR217725">
    <property type="protein sequence ID" value="VFP87732.1"/>
    <property type="molecule type" value="Genomic_DNA"/>
</dbReference>
<organism evidence="14 15">
    <name type="scientific">Candidatus Erwinia haradaeae</name>
    <dbReference type="NCBI Taxonomy" id="1922217"/>
    <lineage>
        <taxon>Bacteria</taxon>
        <taxon>Pseudomonadati</taxon>
        <taxon>Pseudomonadota</taxon>
        <taxon>Gammaproteobacteria</taxon>
        <taxon>Enterobacterales</taxon>
        <taxon>Erwiniaceae</taxon>
        <taxon>Erwinia</taxon>
    </lineage>
</organism>
<gene>
    <name evidence="14" type="primary">sdhC</name>
    <name evidence="14" type="ORF">ERCIPSTX3056_652</name>
</gene>
<evidence type="ECO:0000256" key="7">
    <source>
        <dbReference type="ARBA" id="ARBA00022723"/>
    </source>
</evidence>
<evidence type="ECO:0000256" key="10">
    <source>
        <dbReference type="ARBA" id="ARBA00023136"/>
    </source>
</evidence>
<dbReference type="GO" id="GO:0006099">
    <property type="term" value="P:tricarboxylic acid cycle"/>
    <property type="evidence" value="ECO:0007669"/>
    <property type="project" value="InterPro"/>
</dbReference>
<dbReference type="PANTHER" id="PTHR10978:SF5">
    <property type="entry name" value="SUCCINATE DEHYDROGENASE CYTOCHROME B560 SUBUNIT, MITOCHONDRIAL"/>
    <property type="match status" value="1"/>
</dbReference>
<comment type="subcellular location">
    <subcellularLocation>
        <location evidence="2">Membrane</location>
        <topology evidence="2">Multi-pass membrane protein</topology>
    </subcellularLocation>
</comment>
<evidence type="ECO:0000256" key="4">
    <source>
        <dbReference type="ARBA" id="ARBA00020076"/>
    </source>
</evidence>
<dbReference type="Proteomes" id="UP000294462">
    <property type="component" value="Chromosome"/>
</dbReference>
<evidence type="ECO:0000256" key="13">
    <source>
        <dbReference type="SAM" id="Phobius"/>
    </source>
</evidence>
<dbReference type="InterPro" id="IPR034804">
    <property type="entry name" value="SQR/QFR_C/D"/>
</dbReference>
<evidence type="ECO:0000256" key="6">
    <source>
        <dbReference type="ARBA" id="ARBA00022692"/>
    </source>
</evidence>
<comment type="cofactor">
    <cofactor evidence="12">
        <name>heme</name>
        <dbReference type="ChEBI" id="CHEBI:30413"/>
    </cofactor>
    <text evidence="12">The heme is bound between the two transmembrane subunits.</text>
</comment>
<evidence type="ECO:0000256" key="3">
    <source>
        <dbReference type="ARBA" id="ARBA00007244"/>
    </source>
</evidence>
<dbReference type="GO" id="GO:0009055">
    <property type="term" value="F:electron transfer activity"/>
    <property type="evidence" value="ECO:0007669"/>
    <property type="project" value="InterPro"/>
</dbReference>
<dbReference type="NCBIfam" id="TIGR02970">
    <property type="entry name" value="succ_dehyd_cytB"/>
    <property type="match status" value="1"/>
</dbReference>
<evidence type="ECO:0000256" key="8">
    <source>
        <dbReference type="ARBA" id="ARBA00022989"/>
    </source>
</evidence>
<dbReference type="PIRSF" id="PIRSF000178">
    <property type="entry name" value="SDH_cyt_b560"/>
    <property type="match status" value="1"/>
</dbReference>
<keyword evidence="6 13" id="KW-0812">Transmembrane</keyword>
<evidence type="ECO:0000256" key="11">
    <source>
        <dbReference type="ARBA" id="ARBA00025912"/>
    </source>
</evidence>
<dbReference type="InterPro" id="IPR018495">
    <property type="entry name" value="Succ_DH_cyt_bsu_CS"/>
</dbReference>
<evidence type="ECO:0000256" key="9">
    <source>
        <dbReference type="ARBA" id="ARBA00023004"/>
    </source>
</evidence>
<protein>
    <recommendedName>
        <fullName evidence="4">Succinate dehydrogenase cytochrome b556 subunit</fullName>
    </recommendedName>
</protein>
<dbReference type="KEGG" id="ehd:ERCIPSTX3056_652"/>
<accession>A0A451DLT1</accession>
<dbReference type="GO" id="GO:0005886">
    <property type="term" value="C:plasma membrane"/>
    <property type="evidence" value="ECO:0007669"/>
    <property type="project" value="TreeGrafter"/>
</dbReference>
<dbReference type="SUPFAM" id="SSF81343">
    <property type="entry name" value="Fumarate reductase respiratory complex transmembrane subunits"/>
    <property type="match status" value="1"/>
</dbReference>
<evidence type="ECO:0000256" key="12">
    <source>
        <dbReference type="PIRSR" id="PIRSR000178-1"/>
    </source>
</evidence>
<evidence type="ECO:0000313" key="15">
    <source>
        <dbReference type="Proteomes" id="UP000294462"/>
    </source>
</evidence>
<feature type="transmembrane region" description="Helical" evidence="13">
    <location>
        <begin position="104"/>
        <end position="124"/>
    </location>
</feature>
<feature type="transmembrane region" description="Helical" evidence="13">
    <location>
        <begin position="64"/>
        <end position="83"/>
    </location>
</feature>
<evidence type="ECO:0000256" key="1">
    <source>
        <dbReference type="ARBA" id="ARBA00004050"/>
    </source>
</evidence>
<feature type="binding site" description="axial binding residue" evidence="12">
    <location>
        <position position="80"/>
    </location>
    <ligand>
        <name>heme</name>
        <dbReference type="ChEBI" id="CHEBI:30413"/>
        <note>ligand shared with second transmembrane subunit</note>
    </ligand>
    <ligandPart>
        <name>Fe</name>
        <dbReference type="ChEBI" id="CHEBI:18248"/>
    </ligandPart>
</feature>
<dbReference type="InterPro" id="IPR014314">
    <property type="entry name" value="Succ_DH_cytb556"/>
</dbReference>
<feature type="transmembrane region" description="Helical" evidence="13">
    <location>
        <begin position="21"/>
        <end position="44"/>
    </location>
</feature>
<dbReference type="PANTHER" id="PTHR10978">
    <property type="entry name" value="SUCCINATE DEHYDROGENASE CYTOCHROME B560 SUBUNIT"/>
    <property type="match status" value="1"/>
</dbReference>
<name>A0A451DLT1_9GAMM</name>
<dbReference type="Gene3D" id="1.20.1300.10">
    <property type="entry name" value="Fumarate reductase/succinate dehydrogenase, transmembrane subunit"/>
    <property type="match status" value="1"/>
</dbReference>
<evidence type="ECO:0000313" key="14">
    <source>
        <dbReference type="EMBL" id="VFP87732.1"/>
    </source>
</evidence>
<dbReference type="NCBIfam" id="NF007021">
    <property type="entry name" value="PRK09487.1"/>
    <property type="match status" value="1"/>
</dbReference>
<dbReference type="PROSITE" id="PS01000">
    <property type="entry name" value="SDH_CYT_1"/>
    <property type="match status" value="1"/>
</dbReference>
<evidence type="ECO:0000256" key="2">
    <source>
        <dbReference type="ARBA" id="ARBA00004141"/>
    </source>
</evidence>
<keyword evidence="15" id="KW-1185">Reference proteome</keyword>
<keyword evidence="5 12" id="KW-0349">Heme</keyword>
<comment type="subunit">
    <text evidence="11">Part of an enzyme complex containing four subunits: a flavoprotein, an iron-sulfur protein, plus two membrane-anchoring proteins, SdhC and SdhD. The complex can form homotrimers.</text>
</comment>
<dbReference type="Pfam" id="PF01127">
    <property type="entry name" value="Sdh_cyt"/>
    <property type="match status" value="1"/>
</dbReference>